<dbReference type="InterPro" id="IPR006127">
    <property type="entry name" value="ZnuA-like"/>
</dbReference>
<accession>A0A7X1Z9M7</accession>
<dbReference type="PANTHER" id="PTHR42953">
    <property type="entry name" value="HIGH-AFFINITY ZINC UPTAKE SYSTEM PROTEIN ZNUA-RELATED"/>
    <property type="match status" value="1"/>
</dbReference>
<comment type="similarity">
    <text evidence="1 4">Belongs to the bacterial solute-binding protein 9 family.</text>
</comment>
<dbReference type="RefSeq" id="WP_153497047.1">
    <property type="nucleotide sequence ID" value="NZ_CAXYUY010000013.1"/>
</dbReference>
<sequence>MKKWLLIPLLSALILLTGCQKSTTKPEVVTTFEPMYEFTKAVVGDELKVENIVPSNQEIHEFEPSAKQVAIMTNASAIVYNSNDLEKWVLPVKTSALKIEAAKPVKQIDNNPHTWTSPKQAIKEVEYIKTALSKKFPKYQSEFQKNATAYIAQLKKLDVAFDTLKNAKQKTFITQHEAFSYLARDYGLTEISVTGIDPDVEPSPSALAELKKQMEKTGLTAVYFEDDSNSKVAETLAKATGAKLLVINTVEGLSDQQKKDGANYISLMQENLKSMEKTIK</sequence>
<dbReference type="GO" id="GO:0007155">
    <property type="term" value="P:cell adhesion"/>
    <property type="evidence" value="ECO:0007669"/>
    <property type="project" value="InterPro"/>
</dbReference>
<comment type="caution">
    <text evidence="6">The sequence shown here is derived from an EMBL/GenBank/DDBJ whole genome shotgun (WGS) entry which is preliminary data.</text>
</comment>
<dbReference type="PRINTS" id="PR00691">
    <property type="entry name" value="ADHESINB"/>
</dbReference>
<dbReference type="Proteomes" id="UP000439550">
    <property type="component" value="Unassembled WGS sequence"/>
</dbReference>
<evidence type="ECO:0000256" key="3">
    <source>
        <dbReference type="ARBA" id="ARBA00022729"/>
    </source>
</evidence>
<evidence type="ECO:0000256" key="1">
    <source>
        <dbReference type="ARBA" id="ARBA00011028"/>
    </source>
</evidence>
<dbReference type="PANTHER" id="PTHR42953:SF3">
    <property type="entry name" value="HIGH-AFFINITY ZINC UPTAKE SYSTEM PROTEIN ZNUA"/>
    <property type="match status" value="1"/>
</dbReference>
<keyword evidence="2 4" id="KW-0813">Transport</keyword>
<organism evidence="6 7">
    <name type="scientific">Lactococcus hircilactis</name>
    <dbReference type="NCBI Taxonomy" id="1494462"/>
    <lineage>
        <taxon>Bacteria</taxon>
        <taxon>Bacillati</taxon>
        <taxon>Bacillota</taxon>
        <taxon>Bacilli</taxon>
        <taxon>Lactobacillales</taxon>
        <taxon>Streptococcaceae</taxon>
        <taxon>Lactococcus</taxon>
    </lineage>
</organism>
<dbReference type="InterPro" id="IPR050492">
    <property type="entry name" value="Bact_metal-bind_prot9"/>
</dbReference>
<dbReference type="EMBL" id="WITJ01000018">
    <property type="protein sequence ID" value="MQW40415.1"/>
    <property type="molecule type" value="Genomic_DNA"/>
</dbReference>
<protein>
    <submittedName>
        <fullName evidence="6">Zinc ABC transporter substrate-binding protein</fullName>
    </submittedName>
</protein>
<keyword evidence="3 5" id="KW-0732">Signal</keyword>
<dbReference type="GO" id="GO:0030001">
    <property type="term" value="P:metal ion transport"/>
    <property type="evidence" value="ECO:0007669"/>
    <property type="project" value="InterPro"/>
</dbReference>
<evidence type="ECO:0000313" key="6">
    <source>
        <dbReference type="EMBL" id="MQW40415.1"/>
    </source>
</evidence>
<dbReference type="PRINTS" id="PR00690">
    <property type="entry name" value="ADHESNFAMILY"/>
</dbReference>
<dbReference type="AlphaFoldDB" id="A0A7X1Z9M7"/>
<evidence type="ECO:0000256" key="4">
    <source>
        <dbReference type="RuleBase" id="RU003512"/>
    </source>
</evidence>
<proteinExistence type="inferred from homology"/>
<reference evidence="6 7" key="1">
    <citation type="submission" date="2019-10" db="EMBL/GenBank/DDBJ databases">
        <authorList>
            <person name="Dong K."/>
        </authorList>
    </citation>
    <scope>NUCLEOTIDE SEQUENCE [LARGE SCALE GENOMIC DNA]</scope>
    <source>
        <strain evidence="6 7">DSM 28960</strain>
    </source>
</reference>
<feature type="chain" id="PRO_5031071845" evidence="5">
    <location>
        <begin position="23"/>
        <end position="280"/>
    </location>
</feature>
<gene>
    <name evidence="6" type="ORF">GHI93_10850</name>
</gene>
<evidence type="ECO:0000256" key="5">
    <source>
        <dbReference type="SAM" id="SignalP"/>
    </source>
</evidence>
<dbReference type="Gene3D" id="3.40.50.1980">
    <property type="entry name" value="Nitrogenase molybdenum iron protein domain"/>
    <property type="match status" value="2"/>
</dbReference>
<dbReference type="OrthoDB" id="9810636at2"/>
<name>A0A7X1Z9M7_9LACT</name>
<dbReference type="GO" id="GO:0046872">
    <property type="term" value="F:metal ion binding"/>
    <property type="evidence" value="ECO:0007669"/>
    <property type="project" value="InterPro"/>
</dbReference>
<dbReference type="SUPFAM" id="SSF53807">
    <property type="entry name" value="Helical backbone' metal receptor"/>
    <property type="match status" value="1"/>
</dbReference>
<dbReference type="Pfam" id="PF01297">
    <property type="entry name" value="ZnuA"/>
    <property type="match status" value="1"/>
</dbReference>
<keyword evidence="7" id="KW-1185">Reference proteome</keyword>
<evidence type="ECO:0000256" key="2">
    <source>
        <dbReference type="ARBA" id="ARBA00022448"/>
    </source>
</evidence>
<evidence type="ECO:0000313" key="7">
    <source>
        <dbReference type="Proteomes" id="UP000439550"/>
    </source>
</evidence>
<feature type="signal peptide" evidence="5">
    <location>
        <begin position="1"/>
        <end position="22"/>
    </location>
</feature>
<dbReference type="PROSITE" id="PS51257">
    <property type="entry name" value="PROKAR_LIPOPROTEIN"/>
    <property type="match status" value="1"/>
</dbReference>
<dbReference type="InterPro" id="IPR006129">
    <property type="entry name" value="AdhesinB"/>
</dbReference>
<dbReference type="InterPro" id="IPR006128">
    <property type="entry name" value="Lipoprotein_PsaA-like"/>
</dbReference>